<reference evidence="1" key="2">
    <citation type="journal article" date="2024" name="Plant">
        <title>Genomic evolution and insights into agronomic trait innovations of Sesamum species.</title>
        <authorList>
            <person name="Miao H."/>
            <person name="Wang L."/>
            <person name="Qu L."/>
            <person name="Liu H."/>
            <person name="Sun Y."/>
            <person name="Le M."/>
            <person name="Wang Q."/>
            <person name="Wei S."/>
            <person name="Zheng Y."/>
            <person name="Lin W."/>
            <person name="Duan Y."/>
            <person name="Cao H."/>
            <person name="Xiong S."/>
            <person name="Wang X."/>
            <person name="Wei L."/>
            <person name="Li C."/>
            <person name="Ma Q."/>
            <person name="Ju M."/>
            <person name="Zhao R."/>
            <person name="Li G."/>
            <person name="Mu C."/>
            <person name="Tian Q."/>
            <person name="Mei H."/>
            <person name="Zhang T."/>
            <person name="Gao T."/>
            <person name="Zhang H."/>
        </authorList>
    </citation>
    <scope>NUCLEOTIDE SEQUENCE</scope>
    <source>
        <strain evidence="1">G02</strain>
    </source>
</reference>
<dbReference type="EMBL" id="JACGWJ010000003">
    <property type="protein sequence ID" value="KAL0430740.1"/>
    <property type="molecule type" value="Genomic_DNA"/>
</dbReference>
<evidence type="ECO:0008006" key="2">
    <source>
        <dbReference type="Google" id="ProtNLM"/>
    </source>
</evidence>
<feature type="non-terminal residue" evidence="1">
    <location>
        <position position="1"/>
    </location>
</feature>
<comment type="caution">
    <text evidence="1">The sequence shown here is derived from an EMBL/GenBank/DDBJ whole genome shotgun (WGS) entry which is preliminary data.</text>
</comment>
<accession>A0AAW2VRT1</accession>
<organism evidence="1">
    <name type="scientific">Sesamum radiatum</name>
    <name type="common">Black benniseed</name>
    <dbReference type="NCBI Taxonomy" id="300843"/>
    <lineage>
        <taxon>Eukaryota</taxon>
        <taxon>Viridiplantae</taxon>
        <taxon>Streptophyta</taxon>
        <taxon>Embryophyta</taxon>
        <taxon>Tracheophyta</taxon>
        <taxon>Spermatophyta</taxon>
        <taxon>Magnoliopsida</taxon>
        <taxon>eudicotyledons</taxon>
        <taxon>Gunneridae</taxon>
        <taxon>Pentapetalae</taxon>
        <taxon>asterids</taxon>
        <taxon>lamiids</taxon>
        <taxon>Lamiales</taxon>
        <taxon>Pedaliaceae</taxon>
        <taxon>Sesamum</taxon>
    </lineage>
</organism>
<dbReference type="InterPro" id="IPR036875">
    <property type="entry name" value="Znf_CCHC_sf"/>
</dbReference>
<protein>
    <recommendedName>
        <fullName evidence="2">Transposase</fullName>
    </recommendedName>
</protein>
<dbReference type="Gene3D" id="4.10.60.10">
    <property type="entry name" value="Zinc finger, CCHC-type"/>
    <property type="match status" value="1"/>
</dbReference>
<dbReference type="SUPFAM" id="SSF57756">
    <property type="entry name" value="Retrovirus zinc finger-like domains"/>
    <property type="match status" value="1"/>
</dbReference>
<dbReference type="GO" id="GO:0003676">
    <property type="term" value="F:nucleic acid binding"/>
    <property type="evidence" value="ECO:0007669"/>
    <property type="project" value="InterPro"/>
</dbReference>
<gene>
    <name evidence="1" type="ORF">Sradi_0700000</name>
</gene>
<dbReference type="AlphaFoldDB" id="A0AAW2VRT1"/>
<name>A0AAW2VRT1_SESRA</name>
<sequence>AKNKRAGRQKRKKGNAKVKAVVAIKDAKSTPVAPMGMGKEKRNMGIQQQSRANDICANCCEKGHWKRNYPKLPPKQGIFVVEVDMVTNSASWVLDISCGAHICNDLQVLQKA</sequence>
<evidence type="ECO:0000313" key="1">
    <source>
        <dbReference type="EMBL" id="KAL0430740.1"/>
    </source>
</evidence>
<proteinExistence type="predicted"/>
<dbReference type="GO" id="GO:0008270">
    <property type="term" value="F:zinc ion binding"/>
    <property type="evidence" value="ECO:0007669"/>
    <property type="project" value="InterPro"/>
</dbReference>
<reference evidence="1" key="1">
    <citation type="submission" date="2020-06" db="EMBL/GenBank/DDBJ databases">
        <authorList>
            <person name="Li T."/>
            <person name="Hu X."/>
            <person name="Zhang T."/>
            <person name="Song X."/>
            <person name="Zhang H."/>
            <person name="Dai N."/>
            <person name="Sheng W."/>
            <person name="Hou X."/>
            <person name="Wei L."/>
        </authorList>
    </citation>
    <scope>NUCLEOTIDE SEQUENCE</scope>
    <source>
        <strain evidence="1">G02</strain>
        <tissue evidence="1">Leaf</tissue>
    </source>
</reference>